<dbReference type="RefSeq" id="WP_187021478.1">
    <property type="nucleotide sequence ID" value="NZ_JACRUK010000072.1"/>
</dbReference>
<name>A0A923N5T0_9FLAO</name>
<evidence type="ECO:0000313" key="2">
    <source>
        <dbReference type="Proteomes" id="UP000641454"/>
    </source>
</evidence>
<accession>A0A923N5T0</accession>
<gene>
    <name evidence="1" type="ORF">H8R25_17055</name>
</gene>
<dbReference type="AlphaFoldDB" id="A0A923N5T0"/>
<reference evidence="1 2" key="1">
    <citation type="submission" date="2020-08" db="EMBL/GenBank/DDBJ databases">
        <title>Description of novel Flavobacterium F-392 isolate.</title>
        <authorList>
            <person name="Saticioglu I.B."/>
            <person name="Duman M."/>
            <person name="Altun S."/>
        </authorList>
    </citation>
    <scope>NUCLEOTIDE SEQUENCE [LARGE SCALE GENOMIC DNA]</scope>
    <source>
        <strain evidence="1 2">F-392</strain>
    </source>
</reference>
<keyword evidence="2" id="KW-1185">Reference proteome</keyword>
<comment type="caution">
    <text evidence="1">The sequence shown here is derived from an EMBL/GenBank/DDBJ whole genome shotgun (WGS) entry which is preliminary data.</text>
</comment>
<dbReference type="EMBL" id="JACRUL010000074">
    <property type="protein sequence ID" value="MBC5846128.1"/>
    <property type="molecule type" value="Genomic_DNA"/>
</dbReference>
<protein>
    <submittedName>
        <fullName evidence="1">Uncharacterized protein</fullName>
    </submittedName>
</protein>
<organism evidence="1 2">
    <name type="scientific">Flavobacterium muglaense</name>
    <dbReference type="NCBI Taxonomy" id="2764716"/>
    <lineage>
        <taxon>Bacteria</taxon>
        <taxon>Pseudomonadati</taxon>
        <taxon>Bacteroidota</taxon>
        <taxon>Flavobacteriia</taxon>
        <taxon>Flavobacteriales</taxon>
        <taxon>Flavobacteriaceae</taxon>
        <taxon>Flavobacterium</taxon>
    </lineage>
</organism>
<dbReference type="Proteomes" id="UP000641454">
    <property type="component" value="Unassembled WGS sequence"/>
</dbReference>
<evidence type="ECO:0000313" key="1">
    <source>
        <dbReference type="EMBL" id="MBC5846128.1"/>
    </source>
</evidence>
<proteinExistence type="predicted"/>
<sequence length="171" mass="19302">MQNIKTIAVIGASDKRNFAVLNELAARYQLLLFDKNEQALSEIHQALLSKNRYAYLEKMPCATNASWEADLIILSGFCINDATVVQTIKEVATAKIIVIMENDDEFTKSINHQVSFDLIFPHSKIIEVINVNSDDQAEKEFLLEGHDSYALDTVSNIFERIGFNTFVSQIN</sequence>